<keyword evidence="3" id="KW-0812">Transmembrane</keyword>
<feature type="transmembrane region" description="Helical" evidence="3">
    <location>
        <begin position="501"/>
        <end position="519"/>
    </location>
</feature>
<feature type="compositionally biased region" description="Low complexity" evidence="2">
    <location>
        <begin position="110"/>
        <end position="124"/>
    </location>
</feature>
<evidence type="ECO:0000256" key="3">
    <source>
        <dbReference type="SAM" id="Phobius"/>
    </source>
</evidence>
<feature type="transmembrane region" description="Helical" evidence="3">
    <location>
        <begin position="316"/>
        <end position="337"/>
    </location>
</feature>
<dbReference type="AlphaFoldDB" id="A0A8H7VDH7"/>
<dbReference type="Proteomes" id="UP000646827">
    <property type="component" value="Unassembled WGS sequence"/>
</dbReference>
<feature type="transmembrane region" description="Helical" evidence="3">
    <location>
        <begin position="588"/>
        <end position="609"/>
    </location>
</feature>
<dbReference type="Pfam" id="PF06738">
    <property type="entry name" value="ThrE"/>
    <property type="match status" value="1"/>
</dbReference>
<keyword evidence="3" id="KW-1133">Transmembrane helix</keyword>
<feature type="transmembrane region" description="Helical" evidence="3">
    <location>
        <begin position="477"/>
        <end position="494"/>
    </location>
</feature>
<dbReference type="OrthoDB" id="413008at2759"/>
<dbReference type="PANTHER" id="PTHR31082">
    <property type="entry name" value="PHEROMONE-REGULATED MEMBRANE PROTEIN 10"/>
    <property type="match status" value="1"/>
</dbReference>
<evidence type="ECO:0000256" key="2">
    <source>
        <dbReference type="SAM" id="MobiDB-lite"/>
    </source>
</evidence>
<keyword evidence="3" id="KW-0472">Membrane</keyword>
<evidence type="ECO:0000256" key="1">
    <source>
        <dbReference type="ARBA" id="ARBA00034125"/>
    </source>
</evidence>
<feature type="transmembrane region" description="Helical" evidence="3">
    <location>
        <begin position="386"/>
        <end position="407"/>
    </location>
</feature>
<gene>
    <name evidence="5" type="ORF">INT45_005827</name>
</gene>
<evidence type="ECO:0000313" key="6">
    <source>
        <dbReference type="Proteomes" id="UP000646827"/>
    </source>
</evidence>
<comment type="similarity">
    <text evidence="1">Belongs to the ThrE exporter (TC 2.A.79) family.</text>
</comment>
<dbReference type="EMBL" id="JAEPRB010000195">
    <property type="protein sequence ID" value="KAG2219096.1"/>
    <property type="molecule type" value="Genomic_DNA"/>
</dbReference>
<dbReference type="InterPro" id="IPR051361">
    <property type="entry name" value="ThrE/Ser_Exporter"/>
</dbReference>
<dbReference type="PANTHER" id="PTHR31082:SF4">
    <property type="entry name" value="PHEROMONE-REGULATED MEMBRANE PROTEIN 10"/>
    <property type="match status" value="1"/>
</dbReference>
<dbReference type="GO" id="GO:0022857">
    <property type="term" value="F:transmembrane transporter activity"/>
    <property type="evidence" value="ECO:0007669"/>
    <property type="project" value="InterPro"/>
</dbReference>
<feature type="transmembrane region" description="Helical" evidence="3">
    <location>
        <begin position="428"/>
        <end position="445"/>
    </location>
</feature>
<evidence type="ECO:0000259" key="4">
    <source>
        <dbReference type="Pfam" id="PF06738"/>
    </source>
</evidence>
<proteinExistence type="inferred from homology"/>
<protein>
    <recommendedName>
        <fullName evidence="4">Threonine/serine exporter-like N-terminal domain-containing protein</fullName>
    </recommendedName>
</protein>
<evidence type="ECO:0000313" key="5">
    <source>
        <dbReference type="EMBL" id="KAG2219096.1"/>
    </source>
</evidence>
<feature type="transmembrane region" description="Helical" evidence="3">
    <location>
        <begin position="556"/>
        <end position="576"/>
    </location>
</feature>
<organism evidence="5 6">
    <name type="scientific">Circinella minor</name>
    <dbReference type="NCBI Taxonomy" id="1195481"/>
    <lineage>
        <taxon>Eukaryota</taxon>
        <taxon>Fungi</taxon>
        <taxon>Fungi incertae sedis</taxon>
        <taxon>Mucoromycota</taxon>
        <taxon>Mucoromycotina</taxon>
        <taxon>Mucoromycetes</taxon>
        <taxon>Mucorales</taxon>
        <taxon>Lichtheimiaceae</taxon>
        <taxon>Circinella</taxon>
    </lineage>
</organism>
<comment type="caution">
    <text evidence="5">The sequence shown here is derived from an EMBL/GenBank/DDBJ whole genome shotgun (WGS) entry which is preliminary data.</text>
</comment>
<keyword evidence="6" id="KW-1185">Reference proteome</keyword>
<dbReference type="InterPro" id="IPR010619">
    <property type="entry name" value="ThrE-like_N"/>
</dbReference>
<accession>A0A8H7VDH7</accession>
<reference evidence="5 6" key="1">
    <citation type="submission" date="2020-12" db="EMBL/GenBank/DDBJ databases">
        <title>Metabolic potential, ecology and presence of endohyphal bacteria is reflected in genomic diversity of Mucoromycotina.</title>
        <authorList>
            <person name="Muszewska A."/>
            <person name="Okrasinska A."/>
            <person name="Steczkiewicz K."/>
            <person name="Drgas O."/>
            <person name="Orlowska M."/>
            <person name="Perlinska-Lenart U."/>
            <person name="Aleksandrzak-Piekarczyk T."/>
            <person name="Szatraj K."/>
            <person name="Zielenkiewicz U."/>
            <person name="Pilsyk S."/>
            <person name="Malc E."/>
            <person name="Mieczkowski P."/>
            <person name="Kruszewska J.S."/>
            <person name="Biernat P."/>
            <person name="Pawlowska J."/>
        </authorList>
    </citation>
    <scope>NUCLEOTIDE SEQUENCE [LARGE SCALE GENOMIC DNA]</scope>
    <source>
        <strain evidence="5 6">CBS 142.35</strain>
    </source>
</reference>
<sequence length="621" mass="68313">MNKNTISVTRNDSSLKKTTELFNKTIDKITIPIRNDLPIAAAVETKVMGAHHHRHRSLVHHYSPLTYVPNHRLNNTKENYHHYHTKEGLEENGIKMDDNEDDEKDKIKKPNTMPPTAFTTAASTSIPMSPLSTTMNKNNRCSIASTAIGEEDARELSYQHQQNSRMKKERIIVLLGECLLKSGCPGHRAVSIILVLEEALQHSSNILGLTNATFSLLPETVLVTFTSIHHGGSKHQQSLMIKSPASLDMGKMGEVQRIMNQCLLQYYTTVDDHDITLDDPLDNDNHPHHHHPDDKDPILDQCIQSLQHVSNSPPTWGFLGTVFSFFASSFTACAMLFNGSWMDCLMSGALGIVVSMLFVLASYRPIYGRVFEISSCVFVSALAQALQNYCCFTSVAVSGVLILLPGYAMTMAVMELSARRVTTGTIRLIYAVFYAFLLAYGFQIGSRAYTSIAEAIHGPIEVEHSDDLCGQDPISPWYYIPLLPLLSISIGISYGSSVRQWVAQLGGTLIGFCLSYFMSKVVPDPPIVESTAAFAVGLYSHFVLKLTGEPPLISMAVGITLLVPGSIGVKGAYTLLHQEDTNQTLFPIKMLTVALGLAAGLFASAMIVYPAGKKRTLLLSF</sequence>
<feature type="region of interest" description="Disordered" evidence="2">
    <location>
        <begin position="94"/>
        <end position="137"/>
    </location>
</feature>
<feature type="domain" description="Threonine/serine exporter-like N-terminal" evidence="4">
    <location>
        <begin position="299"/>
        <end position="445"/>
    </location>
</feature>
<feature type="transmembrane region" description="Helical" evidence="3">
    <location>
        <begin position="344"/>
        <end position="366"/>
    </location>
</feature>
<feature type="compositionally biased region" description="Polar residues" evidence="2">
    <location>
        <begin position="125"/>
        <end position="137"/>
    </location>
</feature>
<name>A0A8H7VDH7_9FUNG</name>